<reference evidence="4 5" key="1">
    <citation type="submission" date="2019-07" db="EMBL/GenBank/DDBJ databases">
        <title>Aquicoccus porphyridii gen. nov., sp. nov., isolated from a small marine red alga, Porphyridium marinum.</title>
        <authorList>
            <person name="Liu L."/>
        </authorList>
    </citation>
    <scope>NUCLEOTIDE SEQUENCE [LARGE SCALE GENOMIC DNA]</scope>
    <source>
        <strain evidence="4 5">L1 8-17</strain>
    </source>
</reference>
<proteinExistence type="inferred from homology"/>
<dbReference type="InterPro" id="IPR023346">
    <property type="entry name" value="Lysozyme-like_dom_sf"/>
</dbReference>
<evidence type="ECO:0000313" key="4">
    <source>
        <dbReference type="EMBL" id="KAA0916890.1"/>
    </source>
</evidence>
<evidence type="ECO:0000256" key="2">
    <source>
        <dbReference type="SAM" id="SignalP"/>
    </source>
</evidence>
<keyword evidence="2" id="KW-0732">Signal</keyword>
<evidence type="ECO:0000256" key="1">
    <source>
        <dbReference type="ARBA" id="ARBA00009387"/>
    </source>
</evidence>
<dbReference type="AlphaFoldDB" id="A0A5A9ZI51"/>
<dbReference type="SUPFAM" id="SSF53955">
    <property type="entry name" value="Lysozyme-like"/>
    <property type="match status" value="1"/>
</dbReference>
<dbReference type="Proteomes" id="UP000325291">
    <property type="component" value="Unassembled WGS sequence"/>
</dbReference>
<dbReference type="Pfam" id="PF01464">
    <property type="entry name" value="SLT"/>
    <property type="match status" value="1"/>
</dbReference>
<feature type="domain" description="Transglycosylase SLT" evidence="3">
    <location>
        <begin position="127"/>
        <end position="191"/>
    </location>
</feature>
<keyword evidence="5" id="KW-1185">Reference proteome</keyword>
<dbReference type="CDD" id="cd00442">
    <property type="entry name" value="Lyz-like"/>
    <property type="match status" value="1"/>
</dbReference>
<feature type="signal peptide" evidence="2">
    <location>
        <begin position="1"/>
        <end position="21"/>
    </location>
</feature>
<dbReference type="InterPro" id="IPR008258">
    <property type="entry name" value="Transglycosylase_SLT_dom_1"/>
</dbReference>
<comment type="similarity">
    <text evidence="1">Belongs to the virb1 family.</text>
</comment>
<comment type="caution">
    <text evidence="4">The sequence shown here is derived from an EMBL/GenBank/DDBJ whole genome shotgun (WGS) entry which is preliminary data.</text>
</comment>
<gene>
    <name evidence="4" type="ORF">FLO80_08075</name>
</gene>
<evidence type="ECO:0000313" key="5">
    <source>
        <dbReference type="Proteomes" id="UP000325291"/>
    </source>
</evidence>
<organism evidence="4 5">
    <name type="scientific">Aquicoccus porphyridii</name>
    <dbReference type="NCBI Taxonomy" id="1852029"/>
    <lineage>
        <taxon>Bacteria</taxon>
        <taxon>Pseudomonadati</taxon>
        <taxon>Pseudomonadota</taxon>
        <taxon>Alphaproteobacteria</taxon>
        <taxon>Rhodobacterales</taxon>
        <taxon>Paracoccaceae</taxon>
        <taxon>Aquicoccus</taxon>
    </lineage>
</organism>
<dbReference type="EMBL" id="VINQ01000004">
    <property type="protein sequence ID" value="KAA0916890.1"/>
    <property type="molecule type" value="Genomic_DNA"/>
</dbReference>
<protein>
    <submittedName>
        <fullName evidence="4">Lytic transglycosylase domain-containing protein</fullName>
    </submittedName>
</protein>
<feature type="chain" id="PRO_5022686133" evidence="2">
    <location>
        <begin position="22"/>
        <end position="256"/>
    </location>
</feature>
<sequence>MARRGALAALVCAGLAGPVFAEALSRHDPAAAVDRINRNSHAVAMRPDAVAPAEGDPLRIRPRMRRAGVPHARWSHRAEARLWTRAALSALGDHAAPLVRMVPEDIETWCPAYPQADGPGRAAFWVGFLSALAKYESTYRPDAVGGGGRWYGLMQILPATAQGYGCRARSGAGLTNGADNLSCALRIMARTVPRDGVVHGYSERFKRKWRGVSADWGPMRSRAKRAEMAAWLRAQSYCQPLSRLRPRPRPEGLVPG</sequence>
<name>A0A5A9ZI51_9RHOB</name>
<accession>A0A5A9ZI51</accession>
<dbReference type="Gene3D" id="1.10.530.10">
    <property type="match status" value="1"/>
</dbReference>
<evidence type="ECO:0000259" key="3">
    <source>
        <dbReference type="Pfam" id="PF01464"/>
    </source>
</evidence>